<protein>
    <submittedName>
        <fullName evidence="2">Uncharacterized protein</fullName>
    </submittedName>
</protein>
<dbReference type="EMBL" id="MN739133">
    <property type="protein sequence ID" value="QHS90383.1"/>
    <property type="molecule type" value="Genomic_DNA"/>
</dbReference>
<dbReference type="AlphaFoldDB" id="A0A6C0BG87"/>
<evidence type="ECO:0000313" key="2">
    <source>
        <dbReference type="EMBL" id="QHS90383.1"/>
    </source>
</evidence>
<evidence type="ECO:0000256" key="1">
    <source>
        <dbReference type="SAM" id="MobiDB-lite"/>
    </source>
</evidence>
<organism evidence="2">
    <name type="scientific">viral metagenome</name>
    <dbReference type="NCBI Taxonomy" id="1070528"/>
    <lineage>
        <taxon>unclassified sequences</taxon>
        <taxon>metagenomes</taxon>
        <taxon>organismal metagenomes</taxon>
    </lineage>
</organism>
<proteinExistence type="predicted"/>
<feature type="compositionally biased region" description="Low complexity" evidence="1">
    <location>
        <begin position="588"/>
        <end position="611"/>
    </location>
</feature>
<reference evidence="2" key="1">
    <citation type="journal article" date="2020" name="Nature">
        <title>Giant virus diversity and host interactions through global metagenomics.</title>
        <authorList>
            <person name="Schulz F."/>
            <person name="Roux S."/>
            <person name="Paez-Espino D."/>
            <person name="Jungbluth S."/>
            <person name="Walsh D.A."/>
            <person name="Denef V.J."/>
            <person name="McMahon K.D."/>
            <person name="Konstantinidis K.T."/>
            <person name="Eloe-Fadrosh E.A."/>
            <person name="Kyrpides N.C."/>
            <person name="Woyke T."/>
        </authorList>
    </citation>
    <scope>NUCLEOTIDE SEQUENCE</scope>
    <source>
        <strain evidence="2">GVMAG-M-3300010160-60</strain>
    </source>
</reference>
<sequence length="677" mass="75808">MSRQQQQQQQKYALGCKSVNPEIVRSKNSRNLTDMTKEGLTCDPMCKDAMLINPDGTLIFCKISDINYGEMMPKGCTFLLKPKIRPTNVHLHGLRKAIGPYVFYELQSDCTVRPLIIEEGQSVMPFNSDAILIRLGMFLILFLKEISEQYLSDKLVPEKFMATLLILQYWQQIVKLKGSDSDLSKIFCNHLPSLLKACREKNNILPLVIDLIGNLDKTPKPAAAAAAAPDPDADVDITSALNLMLFFGNSVKTPNVLKRKLFEMILFMFYVVNTANHKDINVSDHINILQRIKDKVSAILNGIVFTDDEFDNYLPICIRLFKREIDQQHLYNLLSANCRDVASVNLMHYVGHVKDGKPVVRTTTYATPFDVGQSVYNNEKLTNPVVYPLQPGSTGINFNKSNVTLGLITQVNGLPGNQSFYTWFLSPNNYYDGNNLKESPYEPGSNGCNVILDKKTMTVTIGGRGEGQQKIIQIKIGECIPVCVITYAGIVNVDYTPEAEVVAASAAAAPGIQLLDVPGEPLPDAPGGPLHVAKLVPDIIISADKPLLPADRIKYLADQLKAKQQKERMELDILLLAAERDRAKKEQQQAQQEARARQMAAAEPVDPNAAKNAKEKEKFELALMYDMKLREYMKLQGEDLPIKCSVATYLFTKRMIEQLPPDLQEKMKLWNFPYSTS</sequence>
<name>A0A6C0BG87_9ZZZZ</name>
<feature type="region of interest" description="Disordered" evidence="1">
    <location>
        <begin position="584"/>
        <end position="613"/>
    </location>
</feature>
<accession>A0A6C0BG87</accession>